<evidence type="ECO:0000256" key="3">
    <source>
        <dbReference type="ARBA" id="ARBA00008529"/>
    </source>
</evidence>
<evidence type="ECO:0000256" key="1">
    <source>
        <dbReference type="ARBA" id="ARBA00004123"/>
    </source>
</evidence>
<evidence type="ECO:0000256" key="8">
    <source>
        <dbReference type="ARBA" id="ARBA00022895"/>
    </source>
</evidence>
<evidence type="ECO:0000256" key="6">
    <source>
        <dbReference type="ARBA" id="ARBA00022454"/>
    </source>
</evidence>
<dbReference type="AlphaFoldDB" id="A0A2T4BXT6"/>
<feature type="non-terminal residue" evidence="15">
    <location>
        <position position="93"/>
    </location>
</feature>
<gene>
    <name evidence="15" type="ORF">M440DRAFT_1297988</name>
</gene>
<evidence type="ECO:0000313" key="15">
    <source>
        <dbReference type="EMBL" id="PTB74140.1"/>
    </source>
</evidence>
<evidence type="ECO:0000256" key="14">
    <source>
        <dbReference type="SAM" id="MobiDB-lite"/>
    </source>
</evidence>
<evidence type="ECO:0000256" key="10">
    <source>
        <dbReference type="ARBA" id="ARBA00023159"/>
    </source>
</evidence>
<keyword evidence="16" id="KW-1185">Reference proteome</keyword>
<comment type="subcellular location">
    <subcellularLocation>
        <location evidence="2">Chromosome</location>
        <location evidence="2">Telomere</location>
    </subcellularLocation>
    <subcellularLocation>
        <location evidence="1">Nucleus</location>
    </subcellularLocation>
</comment>
<dbReference type="InterPro" id="IPR014849">
    <property type="entry name" value="EKC/KEOPS_Gon7"/>
</dbReference>
<dbReference type="OrthoDB" id="2288868at2759"/>
<dbReference type="GO" id="GO:0008033">
    <property type="term" value="P:tRNA processing"/>
    <property type="evidence" value="ECO:0007669"/>
    <property type="project" value="UniProtKB-KW"/>
</dbReference>
<dbReference type="STRING" id="983965.A0A2T4BXT6"/>
<comment type="function">
    <text evidence="13">Component of the EKC/KEOPS complex that is required for the formation of a threonylcarbamoyl group on adenosine at position 37 (t(6)A37) in tRNAs that read codons beginning with adenine. The complex is probably involved in the transfer of the threonylcarbamoyl moiety of threonylcarbamoyl-AMP (TC-AMP) to the N6 group of A37. GON7 likely plays a supporting role to the catalytic subunit KAE1 in the complex. The EKC/KEOPS complex also promotes both telomere uncapping and telomere elongation. The complex is required for efficient recruitment of transcriptional coactivators.</text>
</comment>
<feature type="compositionally biased region" description="Polar residues" evidence="14">
    <location>
        <begin position="1"/>
        <end position="20"/>
    </location>
</feature>
<keyword evidence="7" id="KW-0819">tRNA processing</keyword>
<keyword evidence="10" id="KW-0010">Activator</keyword>
<dbReference type="EMBL" id="KZ679136">
    <property type="protein sequence ID" value="PTB74140.1"/>
    <property type="molecule type" value="Genomic_DNA"/>
</dbReference>
<organism evidence="15 16">
    <name type="scientific">Trichoderma longibrachiatum ATCC 18648</name>
    <dbReference type="NCBI Taxonomy" id="983965"/>
    <lineage>
        <taxon>Eukaryota</taxon>
        <taxon>Fungi</taxon>
        <taxon>Dikarya</taxon>
        <taxon>Ascomycota</taxon>
        <taxon>Pezizomycotina</taxon>
        <taxon>Sordariomycetes</taxon>
        <taxon>Hypocreomycetidae</taxon>
        <taxon>Hypocreales</taxon>
        <taxon>Hypocreaceae</taxon>
        <taxon>Trichoderma</taxon>
    </lineage>
</organism>
<protein>
    <recommendedName>
        <fullName evidence="5">EKC/KEOPS complex subunit GON7</fullName>
    </recommendedName>
</protein>
<feature type="region of interest" description="Disordered" evidence="14">
    <location>
        <begin position="1"/>
        <end position="26"/>
    </location>
</feature>
<proteinExistence type="inferred from homology"/>
<name>A0A2T4BXT6_TRILO</name>
<evidence type="ECO:0000256" key="9">
    <source>
        <dbReference type="ARBA" id="ARBA00023015"/>
    </source>
</evidence>
<evidence type="ECO:0000256" key="5">
    <source>
        <dbReference type="ARBA" id="ARBA00019746"/>
    </source>
</evidence>
<evidence type="ECO:0000256" key="4">
    <source>
        <dbReference type="ARBA" id="ARBA00011534"/>
    </source>
</evidence>
<keyword evidence="9" id="KW-0805">Transcription regulation</keyword>
<dbReference type="GO" id="GO:0000781">
    <property type="term" value="C:chromosome, telomeric region"/>
    <property type="evidence" value="ECO:0007669"/>
    <property type="project" value="UniProtKB-SubCell"/>
</dbReference>
<evidence type="ECO:0000256" key="2">
    <source>
        <dbReference type="ARBA" id="ARBA00004574"/>
    </source>
</evidence>
<dbReference type="Pfam" id="PF08738">
    <property type="entry name" value="Gon7"/>
    <property type="match status" value="1"/>
</dbReference>
<keyword evidence="6" id="KW-0158">Chromosome</keyword>
<keyword evidence="11" id="KW-0804">Transcription</keyword>
<evidence type="ECO:0000313" key="16">
    <source>
        <dbReference type="Proteomes" id="UP000240760"/>
    </source>
</evidence>
<feature type="compositionally biased region" description="Basic and acidic residues" evidence="14">
    <location>
        <begin position="58"/>
        <end position="76"/>
    </location>
</feature>
<keyword evidence="12" id="KW-0539">Nucleus</keyword>
<feature type="compositionally biased region" description="Acidic residues" evidence="14">
    <location>
        <begin position="77"/>
        <end position="93"/>
    </location>
</feature>
<feature type="non-terminal residue" evidence="15">
    <location>
        <position position="1"/>
    </location>
</feature>
<evidence type="ECO:0000256" key="11">
    <source>
        <dbReference type="ARBA" id="ARBA00023163"/>
    </source>
</evidence>
<feature type="region of interest" description="Disordered" evidence="14">
    <location>
        <begin position="58"/>
        <end position="93"/>
    </location>
</feature>
<dbReference type="Proteomes" id="UP000240760">
    <property type="component" value="Unassembled WGS sequence"/>
</dbReference>
<sequence>TTLATSYTSPTNPPFTTSESIPAPPTPLDVASKSKYLAALRASVSSAQDKINAELTARMEEDKRREEAAGLKHVVDDEKEEENYGEEVQGEEE</sequence>
<accession>A0A2T4BXT6</accession>
<comment type="similarity">
    <text evidence="3">Belongs to the GON7 family.</text>
</comment>
<evidence type="ECO:0000256" key="12">
    <source>
        <dbReference type="ARBA" id="ARBA00023242"/>
    </source>
</evidence>
<dbReference type="GO" id="GO:0005634">
    <property type="term" value="C:nucleus"/>
    <property type="evidence" value="ECO:0007669"/>
    <property type="project" value="UniProtKB-SubCell"/>
</dbReference>
<comment type="subunit">
    <text evidence="4">Component of the EKC/KEOPS complex composed of at least BUD32, CGI121, GON7, KAE1 and PCC1; the whole complex dimerizes.</text>
</comment>
<keyword evidence="8" id="KW-0779">Telomere</keyword>
<evidence type="ECO:0000256" key="7">
    <source>
        <dbReference type="ARBA" id="ARBA00022694"/>
    </source>
</evidence>
<reference evidence="15 16" key="1">
    <citation type="submission" date="2016-07" db="EMBL/GenBank/DDBJ databases">
        <title>Multiple horizontal gene transfer events from other fungi enriched the ability of initially mycotrophic Trichoderma (Ascomycota) to feed on dead plant biomass.</title>
        <authorList>
            <consortium name="DOE Joint Genome Institute"/>
            <person name="Aerts A."/>
            <person name="Atanasova L."/>
            <person name="Chenthamara K."/>
            <person name="Zhang J."/>
            <person name="Grujic M."/>
            <person name="Henrissat B."/>
            <person name="Kuo A."/>
            <person name="Salamov A."/>
            <person name="Lipzen A."/>
            <person name="Labutti K."/>
            <person name="Barry K."/>
            <person name="Miao Y."/>
            <person name="Rahimi M.J."/>
            <person name="Shen Q."/>
            <person name="Grigoriev I.V."/>
            <person name="Kubicek C.P."/>
            <person name="Druzhinina I.S."/>
        </authorList>
    </citation>
    <scope>NUCLEOTIDE SEQUENCE [LARGE SCALE GENOMIC DNA]</scope>
    <source>
        <strain evidence="15 16">ATCC 18648</strain>
    </source>
</reference>
<evidence type="ECO:0000256" key="13">
    <source>
        <dbReference type="ARBA" id="ARBA00025393"/>
    </source>
</evidence>